<name>A0A7N0SVS2_KALFE</name>
<dbReference type="Gramene" id="Kaladp0008s0239.1.v1.1">
    <property type="protein sequence ID" value="Kaladp0008s0239.1.v1.1"/>
    <property type="gene ID" value="Kaladp0008s0239.v1.1"/>
</dbReference>
<dbReference type="OMA" id="LASKWWI"/>
<protein>
    <submittedName>
        <fullName evidence="1">Uncharacterized protein</fullName>
    </submittedName>
</protein>
<dbReference type="SUPFAM" id="SSF53474">
    <property type="entry name" value="alpha/beta-Hydrolases"/>
    <property type="match status" value="1"/>
</dbReference>
<accession>A0A7N0SVS2</accession>
<dbReference type="InterPro" id="IPR029058">
    <property type="entry name" value="AB_hydrolase_fold"/>
</dbReference>
<keyword evidence="2" id="KW-1185">Reference proteome</keyword>
<dbReference type="EnsemblPlants" id="Kaladp0008s0239.1.v1.1">
    <property type="protein sequence ID" value="Kaladp0008s0239.1.v1.1"/>
    <property type="gene ID" value="Kaladp0008s0239.v1.1"/>
</dbReference>
<reference evidence="1" key="1">
    <citation type="submission" date="2021-01" db="UniProtKB">
        <authorList>
            <consortium name="EnsemblPlants"/>
        </authorList>
    </citation>
    <scope>IDENTIFICATION</scope>
</reference>
<evidence type="ECO:0000313" key="2">
    <source>
        <dbReference type="Proteomes" id="UP000594263"/>
    </source>
</evidence>
<sequence length="162" mass="18335">MESERDNFSLSGPHHITCVDWTNIHHRRSVAASLVQGVYILERDRQTNRQGPQALASPWWDFFNFELLQLLVDTEDNSIFGAIYKFKFPESVENSGNGSPNYVIAFRGTIPKGDSVTRDLKLNLQIIQHGLHQTSPFQISMRAVQDIVALAKNDSIWLAGHS</sequence>
<organism evidence="1 2">
    <name type="scientific">Kalanchoe fedtschenkoi</name>
    <name type="common">Lavender scallops</name>
    <name type="synonym">South American air plant</name>
    <dbReference type="NCBI Taxonomy" id="63787"/>
    <lineage>
        <taxon>Eukaryota</taxon>
        <taxon>Viridiplantae</taxon>
        <taxon>Streptophyta</taxon>
        <taxon>Embryophyta</taxon>
        <taxon>Tracheophyta</taxon>
        <taxon>Spermatophyta</taxon>
        <taxon>Magnoliopsida</taxon>
        <taxon>eudicotyledons</taxon>
        <taxon>Gunneridae</taxon>
        <taxon>Pentapetalae</taxon>
        <taxon>Saxifragales</taxon>
        <taxon>Crassulaceae</taxon>
        <taxon>Kalanchoe</taxon>
    </lineage>
</organism>
<proteinExistence type="predicted"/>
<dbReference type="Proteomes" id="UP000594263">
    <property type="component" value="Unplaced"/>
</dbReference>
<dbReference type="PANTHER" id="PTHR31479">
    <property type="entry name" value="ALPHA/BETA-HYDROLASES SUPERFAMILY PROTEIN"/>
    <property type="match status" value="1"/>
</dbReference>
<evidence type="ECO:0000313" key="1">
    <source>
        <dbReference type="EnsemblPlants" id="Kaladp0008s0239.1.v1.1"/>
    </source>
</evidence>
<dbReference type="AlphaFoldDB" id="A0A7N0SVS2"/>
<dbReference type="PANTHER" id="PTHR31479:SF2">
    <property type="entry name" value="ALPHA_BETA-HYDROLASES SUPERFAMILY PROTEIN"/>
    <property type="match status" value="1"/>
</dbReference>